<keyword evidence="3" id="KW-1185">Reference proteome</keyword>
<name>A0A1I0N7J8_9BACT</name>
<sequence>MMAIIAAFLLIVAALIEVLLILGFPLGEFTMGGQYRVLPPTYRAIAAISIIVQLAAAAIVLQCGGYMDMWFSTSTSKVICLILAGYFVLNAFMNCFSKSQKERIVMTPLAIIEAICFAATALQMP</sequence>
<evidence type="ECO:0000313" key="3">
    <source>
        <dbReference type="Proteomes" id="UP000199373"/>
    </source>
</evidence>
<dbReference type="EMBL" id="FOIQ01000002">
    <property type="protein sequence ID" value="SEV96999.1"/>
    <property type="molecule type" value="Genomic_DNA"/>
</dbReference>
<feature type="transmembrane region" description="Helical" evidence="1">
    <location>
        <begin position="45"/>
        <end position="67"/>
    </location>
</feature>
<dbReference type="AlphaFoldDB" id="A0A1I0N7J8"/>
<accession>A0A1I0N7J8</accession>
<reference evidence="2 3" key="1">
    <citation type="submission" date="2016-10" db="EMBL/GenBank/DDBJ databases">
        <authorList>
            <person name="de Groot N.N."/>
        </authorList>
    </citation>
    <scope>NUCLEOTIDE SEQUENCE [LARGE SCALE GENOMIC DNA]</scope>
    <source>
        <strain evidence="2 3">TC2-24</strain>
    </source>
</reference>
<feature type="transmembrane region" description="Helical" evidence="1">
    <location>
        <begin position="104"/>
        <end position="124"/>
    </location>
</feature>
<feature type="transmembrane region" description="Helical" evidence="1">
    <location>
        <begin position="73"/>
        <end position="92"/>
    </location>
</feature>
<keyword evidence="1" id="KW-0472">Membrane</keyword>
<gene>
    <name evidence="2" type="ORF">SAMN04487850_1022</name>
</gene>
<organism evidence="2 3">
    <name type="scientific">Prevotella aff. ruminicola Tc2-24</name>
    <dbReference type="NCBI Taxonomy" id="81582"/>
    <lineage>
        <taxon>Bacteria</taxon>
        <taxon>Pseudomonadati</taxon>
        <taxon>Bacteroidota</taxon>
        <taxon>Bacteroidia</taxon>
        <taxon>Bacteroidales</taxon>
        <taxon>Prevotellaceae</taxon>
        <taxon>Prevotella</taxon>
    </lineage>
</organism>
<keyword evidence="1" id="KW-1133">Transmembrane helix</keyword>
<evidence type="ECO:0000313" key="2">
    <source>
        <dbReference type="EMBL" id="SEV96999.1"/>
    </source>
</evidence>
<protein>
    <recommendedName>
        <fullName evidence="4">DoxX-like family protein</fullName>
    </recommendedName>
</protein>
<keyword evidence="1" id="KW-0812">Transmembrane</keyword>
<proteinExistence type="predicted"/>
<feature type="transmembrane region" description="Helical" evidence="1">
    <location>
        <begin position="6"/>
        <end position="24"/>
    </location>
</feature>
<evidence type="ECO:0000256" key="1">
    <source>
        <dbReference type="SAM" id="Phobius"/>
    </source>
</evidence>
<dbReference type="Proteomes" id="UP000199373">
    <property type="component" value="Unassembled WGS sequence"/>
</dbReference>
<evidence type="ECO:0008006" key="4">
    <source>
        <dbReference type="Google" id="ProtNLM"/>
    </source>
</evidence>